<name>A0A0T6LRW4_WENVI</name>
<reference evidence="1 2" key="1">
    <citation type="submission" date="2015-10" db="EMBL/GenBank/DDBJ databases">
        <title>Draft genome sequence of pyrrolomycin-producing Streptomyces vitaminophilus.</title>
        <authorList>
            <person name="Graham D.E."/>
            <person name="Mahan K.M."/>
            <person name="Klingeman D.M."/>
            <person name="Hettich R.L."/>
            <person name="Parry R.J."/>
        </authorList>
    </citation>
    <scope>NUCLEOTIDE SEQUENCE [LARGE SCALE GENOMIC DNA]</scope>
    <source>
        <strain evidence="1 2">ATCC 31673</strain>
    </source>
</reference>
<proteinExistence type="predicted"/>
<dbReference type="EMBL" id="LLZU01000021">
    <property type="protein sequence ID" value="KRV48591.1"/>
    <property type="molecule type" value="Genomic_DNA"/>
</dbReference>
<protein>
    <submittedName>
        <fullName evidence="1">Uncharacterized protein</fullName>
    </submittedName>
</protein>
<dbReference type="AlphaFoldDB" id="A0A0T6LRW4"/>
<organism evidence="1 2">
    <name type="scientific">Wenjunlia vitaminophila</name>
    <name type="common">Streptomyces vitaminophilus</name>
    <dbReference type="NCBI Taxonomy" id="76728"/>
    <lineage>
        <taxon>Bacteria</taxon>
        <taxon>Bacillati</taxon>
        <taxon>Actinomycetota</taxon>
        <taxon>Actinomycetes</taxon>
        <taxon>Kitasatosporales</taxon>
        <taxon>Streptomycetaceae</taxon>
        <taxon>Wenjunlia</taxon>
    </lineage>
</organism>
<gene>
    <name evidence="1" type="ORF">AQ490_24655</name>
</gene>
<keyword evidence="2" id="KW-1185">Reference proteome</keyword>
<accession>A0A0T6LRW4</accession>
<dbReference type="Proteomes" id="UP000050867">
    <property type="component" value="Unassembled WGS sequence"/>
</dbReference>
<evidence type="ECO:0000313" key="2">
    <source>
        <dbReference type="Proteomes" id="UP000050867"/>
    </source>
</evidence>
<evidence type="ECO:0000313" key="1">
    <source>
        <dbReference type="EMBL" id="KRV48591.1"/>
    </source>
</evidence>
<sequence length="115" mass="12370">MMDGLLISMFSGGNCWISAARSVTSSSSPKGGNWIGWPSTSANCALPLGCRRAPIDLDLTAIRVRGREFLDVGDSEGLEGRVRETGRHLKSDGATLVLDYEDEMAWVILLGSPDQ</sequence>
<comment type="caution">
    <text evidence="1">The sequence shown here is derived from an EMBL/GenBank/DDBJ whole genome shotgun (WGS) entry which is preliminary data.</text>
</comment>